<organism evidence="1 2">
    <name type="scientific">Enterovibrio qingdaonensis</name>
    <dbReference type="NCBI Taxonomy" id="2899818"/>
    <lineage>
        <taxon>Bacteria</taxon>
        <taxon>Pseudomonadati</taxon>
        <taxon>Pseudomonadota</taxon>
        <taxon>Gammaproteobacteria</taxon>
        <taxon>Vibrionales</taxon>
        <taxon>Vibrionaceae</taxon>
        <taxon>Enterovibrio</taxon>
    </lineage>
</organism>
<reference evidence="1" key="1">
    <citation type="submission" date="2021-12" db="EMBL/GenBank/DDBJ databases">
        <title>Enterovibrio ZSDZ35 sp. nov. and Enterovibrio ZSDZ42 sp. nov., isolated from coastal seawater in Qingdao.</title>
        <authorList>
            <person name="Zhang P."/>
        </authorList>
    </citation>
    <scope>NUCLEOTIDE SEQUENCE</scope>
    <source>
        <strain evidence="1">ZSDZ35</strain>
    </source>
</reference>
<comment type="caution">
    <text evidence="1">The sequence shown here is derived from an EMBL/GenBank/DDBJ whole genome shotgun (WGS) entry which is preliminary data.</text>
</comment>
<name>A0ABT5QG15_9GAMM</name>
<accession>A0ABT5QG15</accession>
<dbReference type="Proteomes" id="UP001149821">
    <property type="component" value="Unassembled WGS sequence"/>
</dbReference>
<gene>
    <name evidence="1" type="ORF">LRP49_01820</name>
</gene>
<evidence type="ECO:0000313" key="1">
    <source>
        <dbReference type="EMBL" id="MDD1779923.1"/>
    </source>
</evidence>
<dbReference type="RefSeq" id="WP_274139773.1">
    <property type="nucleotide sequence ID" value="NZ_JAJUBB010000001.1"/>
</dbReference>
<proteinExistence type="predicted"/>
<keyword evidence="2" id="KW-1185">Reference proteome</keyword>
<evidence type="ECO:0000313" key="2">
    <source>
        <dbReference type="Proteomes" id="UP001149821"/>
    </source>
</evidence>
<dbReference type="EMBL" id="JAJUBB010000001">
    <property type="protein sequence ID" value="MDD1779923.1"/>
    <property type="molecule type" value="Genomic_DNA"/>
</dbReference>
<protein>
    <submittedName>
        <fullName evidence="1">Uncharacterized protein</fullName>
    </submittedName>
</protein>
<sequence length="176" mass="20628">MFDFNIGDWVYSTQSGVWQIYRIDEFKAFNPSTKEFEDKSLIFAKRFFDDKGKRAFTQDFFSITSLFPIKGESKLDLDLYIKSHPRLYAKFLRYQPDPIDTVFHCRIDVPEHQSTDDIAGMFPVGVEFSQSEAEQLVNSLGLDAKSTPHWTVEFISRGTVLRDGYMRYVFNRVLEF</sequence>